<comment type="caution">
    <text evidence="1">The sequence shown here is derived from an EMBL/GenBank/DDBJ whole genome shotgun (WGS) entry which is preliminary data.</text>
</comment>
<name>A0ABP6U9G1_9ACTN</name>
<organism evidence="1 2">
    <name type="scientific">Streptomyces prasinosporus</name>
    <dbReference type="NCBI Taxonomy" id="68256"/>
    <lineage>
        <taxon>Bacteria</taxon>
        <taxon>Bacillati</taxon>
        <taxon>Actinomycetota</taxon>
        <taxon>Actinomycetes</taxon>
        <taxon>Kitasatosporales</taxon>
        <taxon>Streptomycetaceae</taxon>
        <taxon>Streptomyces</taxon>
        <taxon>Streptomyces albogriseolus group</taxon>
    </lineage>
</organism>
<accession>A0ABP6U9G1</accession>
<keyword evidence="2" id="KW-1185">Reference proteome</keyword>
<proteinExistence type="predicted"/>
<gene>
    <name evidence="1" type="ORF">GCM10019016_104480</name>
</gene>
<dbReference type="Proteomes" id="UP001501455">
    <property type="component" value="Unassembled WGS sequence"/>
</dbReference>
<protein>
    <submittedName>
        <fullName evidence="1">Uncharacterized protein</fullName>
    </submittedName>
</protein>
<dbReference type="EMBL" id="BAAAXF010000074">
    <property type="protein sequence ID" value="GAA3503338.1"/>
    <property type="molecule type" value="Genomic_DNA"/>
</dbReference>
<evidence type="ECO:0000313" key="1">
    <source>
        <dbReference type="EMBL" id="GAA3503338.1"/>
    </source>
</evidence>
<sequence>MERAIDGGVSVAGGVGEVDGDLGVLDPPGGAGVLALDADGAGALLQVAGLVHHQHGLVVGQVLQHERAQVVPDEVGVPSGAAEQVLQTVGWGVPGVLGDRPAVLARQARQ</sequence>
<reference evidence="2" key="1">
    <citation type="journal article" date="2019" name="Int. J. Syst. Evol. Microbiol.">
        <title>The Global Catalogue of Microorganisms (GCM) 10K type strain sequencing project: providing services to taxonomists for standard genome sequencing and annotation.</title>
        <authorList>
            <consortium name="The Broad Institute Genomics Platform"/>
            <consortium name="The Broad Institute Genome Sequencing Center for Infectious Disease"/>
            <person name="Wu L."/>
            <person name="Ma J."/>
        </authorList>
    </citation>
    <scope>NUCLEOTIDE SEQUENCE [LARGE SCALE GENOMIC DNA]</scope>
    <source>
        <strain evidence="2">JCM 4816</strain>
    </source>
</reference>
<evidence type="ECO:0000313" key="2">
    <source>
        <dbReference type="Proteomes" id="UP001501455"/>
    </source>
</evidence>